<evidence type="ECO:0000313" key="6">
    <source>
        <dbReference type="Proteomes" id="UP000042527"/>
    </source>
</evidence>
<evidence type="ECO:0000259" key="3">
    <source>
        <dbReference type="Pfam" id="PF00210"/>
    </source>
</evidence>
<sequence>MNKITERLSKHVADLGVLYVKLHNYHWHVEGMKFSTIHALTEGYYDEVTEAFDTIAERILQLGETAPASMGEYLKLAGIQEETAKKFTETEVVSKVKADFIYLAKELQETRIMAADSNDSTTDAILADIIQNLEKAVWMLGAMLK</sequence>
<reference evidence="6" key="2">
    <citation type="submission" date="2015-01" db="EMBL/GenBank/DDBJ databases">
        <authorList>
            <person name="Manzoor Shahid"/>
            <person name="Zubair Saima"/>
        </authorList>
    </citation>
    <scope>NUCLEOTIDE SEQUENCE [LARGE SCALE GENOMIC DNA]</scope>
    <source>
        <strain evidence="6">V1</strain>
    </source>
</reference>
<dbReference type="OrthoDB" id="9797023at2"/>
<evidence type="ECO:0000313" key="5">
    <source>
        <dbReference type="EMBL" id="QEJ99034.1"/>
    </source>
</evidence>
<dbReference type="AlphaFoldDB" id="A0A0B7GSH7"/>
<comment type="similarity">
    <text evidence="1 2">Belongs to the Dps family.</text>
</comment>
<dbReference type="PANTHER" id="PTHR42932:SF1">
    <property type="entry name" value="GENERAL STRESS PROTEIN 20U"/>
    <property type="match status" value="1"/>
</dbReference>
<dbReference type="PIRSF" id="PIRSF005900">
    <property type="entry name" value="Dps"/>
    <property type="match status" value="1"/>
</dbReference>
<name>A0A0B7GSH7_TREPH</name>
<dbReference type="GO" id="GO:0016722">
    <property type="term" value="F:oxidoreductase activity, acting on metal ions"/>
    <property type="evidence" value="ECO:0007669"/>
    <property type="project" value="InterPro"/>
</dbReference>
<dbReference type="Proteomes" id="UP000323594">
    <property type="component" value="Chromosome"/>
</dbReference>
<dbReference type="EMBL" id="CDNC01000011">
    <property type="protein sequence ID" value="CEM61428.1"/>
    <property type="molecule type" value="Genomic_DNA"/>
</dbReference>
<proteinExistence type="inferred from homology"/>
<dbReference type="CDD" id="cd01043">
    <property type="entry name" value="DPS"/>
    <property type="match status" value="1"/>
</dbReference>
<dbReference type="InterPro" id="IPR008331">
    <property type="entry name" value="Ferritin_DPS_dom"/>
</dbReference>
<protein>
    <submittedName>
        <fullName evidence="4">Antigen TyF1</fullName>
    </submittedName>
    <submittedName>
        <fullName evidence="5">DNA starvation/stationary phase protection protein</fullName>
    </submittedName>
</protein>
<dbReference type="RefSeq" id="WP_002698206.1">
    <property type="nucleotide sequence ID" value="NZ_CDNC01000011.1"/>
</dbReference>
<dbReference type="InterPro" id="IPR009078">
    <property type="entry name" value="Ferritin-like_SF"/>
</dbReference>
<dbReference type="PRINTS" id="PR01346">
    <property type="entry name" value="HELNAPAPROT"/>
</dbReference>
<dbReference type="SUPFAM" id="SSF47240">
    <property type="entry name" value="Ferritin-like"/>
    <property type="match status" value="1"/>
</dbReference>
<dbReference type="Gene3D" id="1.20.1260.10">
    <property type="match status" value="1"/>
</dbReference>
<evidence type="ECO:0000256" key="1">
    <source>
        <dbReference type="ARBA" id="ARBA00009497"/>
    </source>
</evidence>
<keyword evidence="6" id="KW-1185">Reference proteome</keyword>
<evidence type="ECO:0000256" key="2">
    <source>
        <dbReference type="RuleBase" id="RU003875"/>
    </source>
</evidence>
<accession>A0A0B7GSH7</accession>
<dbReference type="GeneID" id="57754301"/>
<dbReference type="EMBL" id="CP042817">
    <property type="protein sequence ID" value="QEJ99034.1"/>
    <property type="molecule type" value="Genomic_DNA"/>
</dbReference>
<dbReference type="InterPro" id="IPR012347">
    <property type="entry name" value="Ferritin-like"/>
</dbReference>
<reference evidence="5 7" key="3">
    <citation type="submission" date="2019-08" db="EMBL/GenBank/DDBJ databases">
        <authorList>
            <person name="Kuhnert P."/>
        </authorList>
    </citation>
    <scope>NUCLEOTIDE SEQUENCE [LARGE SCALE GENOMIC DNA]</scope>
    <source>
        <strain evidence="5 7">B36.5</strain>
    </source>
</reference>
<reference evidence="4" key="1">
    <citation type="submission" date="2015-01" db="EMBL/GenBank/DDBJ databases">
        <authorList>
            <person name="Xiang T."/>
            <person name="Song Y."/>
            <person name="Huang L."/>
            <person name="Wang B."/>
            <person name="Wu P."/>
        </authorList>
    </citation>
    <scope>NUCLEOTIDE SEQUENCE [LARGE SCALE GENOMIC DNA]</scope>
    <source>
        <strain evidence="4">V1</strain>
    </source>
</reference>
<dbReference type="Proteomes" id="UP000042527">
    <property type="component" value="Unassembled WGS sequence"/>
</dbReference>
<dbReference type="PROSITE" id="PS00819">
    <property type="entry name" value="DPS_2"/>
    <property type="match status" value="1"/>
</dbReference>
<feature type="domain" description="Ferritin/DPS" evidence="3">
    <location>
        <begin position="6"/>
        <end position="144"/>
    </location>
</feature>
<dbReference type="InterPro" id="IPR023188">
    <property type="entry name" value="DPS_DNA-bd_CS"/>
</dbReference>
<organism evidence="4 6">
    <name type="scientific">Treponema phagedenis</name>
    <dbReference type="NCBI Taxonomy" id="162"/>
    <lineage>
        <taxon>Bacteria</taxon>
        <taxon>Pseudomonadati</taxon>
        <taxon>Spirochaetota</taxon>
        <taxon>Spirochaetia</taxon>
        <taxon>Spirochaetales</taxon>
        <taxon>Treponemataceae</taxon>
        <taxon>Treponema</taxon>
    </lineage>
</organism>
<dbReference type="InterPro" id="IPR002177">
    <property type="entry name" value="DPS_DNA-bd"/>
</dbReference>
<evidence type="ECO:0000313" key="4">
    <source>
        <dbReference type="EMBL" id="CEM61428.1"/>
    </source>
</evidence>
<dbReference type="Pfam" id="PF00210">
    <property type="entry name" value="Ferritin"/>
    <property type="match status" value="1"/>
</dbReference>
<dbReference type="PANTHER" id="PTHR42932">
    <property type="entry name" value="GENERAL STRESS PROTEIN 20U"/>
    <property type="match status" value="1"/>
</dbReference>
<gene>
    <name evidence="5" type="ORF">FUT82_14230</name>
    <name evidence="4" type="ORF">TPHV1_190035</name>
</gene>
<evidence type="ECO:0000313" key="7">
    <source>
        <dbReference type="Proteomes" id="UP000323594"/>
    </source>
</evidence>
<dbReference type="GO" id="GO:0008199">
    <property type="term" value="F:ferric iron binding"/>
    <property type="evidence" value="ECO:0007669"/>
    <property type="project" value="InterPro"/>
</dbReference>